<keyword evidence="3" id="KW-1185">Reference proteome</keyword>
<dbReference type="InterPro" id="IPR056924">
    <property type="entry name" value="SH3_Tf2-1"/>
</dbReference>
<dbReference type="PANTHER" id="PTHR37984:SF15">
    <property type="entry name" value="INTEGRASE CATALYTIC DOMAIN-CONTAINING PROTEIN"/>
    <property type="match status" value="1"/>
</dbReference>
<evidence type="ECO:0000313" key="3">
    <source>
        <dbReference type="Proteomes" id="UP001066276"/>
    </source>
</evidence>
<comment type="caution">
    <text evidence="2">The sequence shown here is derived from an EMBL/GenBank/DDBJ whole genome shotgun (WGS) entry which is preliminary data.</text>
</comment>
<proteinExistence type="predicted"/>
<name>A0AAV7WVW0_PLEWA</name>
<accession>A0AAV7WVW0</accession>
<dbReference type="EMBL" id="JANPWB010000001">
    <property type="protein sequence ID" value="KAJ1217228.1"/>
    <property type="molecule type" value="Genomic_DNA"/>
</dbReference>
<organism evidence="2 3">
    <name type="scientific">Pleurodeles waltl</name>
    <name type="common">Iberian ribbed newt</name>
    <dbReference type="NCBI Taxonomy" id="8319"/>
    <lineage>
        <taxon>Eukaryota</taxon>
        <taxon>Metazoa</taxon>
        <taxon>Chordata</taxon>
        <taxon>Craniata</taxon>
        <taxon>Vertebrata</taxon>
        <taxon>Euteleostomi</taxon>
        <taxon>Amphibia</taxon>
        <taxon>Batrachia</taxon>
        <taxon>Caudata</taxon>
        <taxon>Salamandroidea</taxon>
        <taxon>Salamandridae</taxon>
        <taxon>Pleurodelinae</taxon>
        <taxon>Pleurodeles</taxon>
    </lineage>
</organism>
<protein>
    <recommendedName>
        <fullName evidence="1">Tf2-1-like SH3-like domain-containing protein</fullName>
    </recommendedName>
</protein>
<dbReference type="AlphaFoldDB" id="A0AAV7WVW0"/>
<feature type="domain" description="Tf2-1-like SH3-like" evidence="1">
    <location>
        <begin position="92"/>
        <end position="139"/>
    </location>
</feature>
<evidence type="ECO:0000259" key="1">
    <source>
        <dbReference type="Pfam" id="PF24626"/>
    </source>
</evidence>
<dbReference type="Proteomes" id="UP001066276">
    <property type="component" value="Chromosome 1_1"/>
</dbReference>
<sequence>MQSSLGHSPFEMLFGRQPRTLLDMLSEQWEDTEEEIKDLLTYTRDLRENLHTVWEEAHTALREAQHKQKQIYDTHSMVRTLAVGDKALVLLPSTENKLLARWQGPFEVIAQINPTTYRLAMPQSGGREQIYHINLFKKWVEPTGGQAIHYVTSDVNEDIPYPLISHQDISNPGKPWINPNLTRSYLSQLNHLVTETKMCLLNIQEEPP</sequence>
<dbReference type="InterPro" id="IPR050951">
    <property type="entry name" value="Retrovirus_Pol_polyprotein"/>
</dbReference>
<dbReference type="Pfam" id="PF24626">
    <property type="entry name" value="SH3_Tf2-1"/>
    <property type="match status" value="1"/>
</dbReference>
<evidence type="ECO:0000313" key="2">
    <source>
        <dbReference type="EMBL" id="KAJ1217228.1"/>
    </source>
</evidence>
<reference evidence="2" key="1">
    <citation type="journal article" date="2022" name="bioRxiv">
        <title>Sequencing and chromosome-scale assembly of the giantPleurodeles waltlgenome.</title>
        <authorList>
            <person name="Brown T."/>
            <person name="Elewa A."/>
            <person name="Iarovenko S."/>
            <person name="Subramanian E."/>
            <person name="Araus A.J."/>
            <person name="Petzold A."/>
            <person name="Susuki M."/>
            <person name="Suzuki K.-i.T."/>
            <person name="Hayashi T."/>
            <person name="Toyoda A."/>
            <person name="Oliveira C."/>
            <person name="Osipova E."/>
            <person name="Leigh N.D."/>
            <person name="Simon A."/>
            <person name="Yun M.H."/>
        </authorList>
    </citation>
    <scope>NUCLEOTIDE SEQUENCE</scope>
    <source>
        <strain evidence="2">20211129_DDA</strain>
        <tissue evidence="2">Liver</tissue>
    </source>
</reference>
<dbReference type="PANTHER" id="PTHR37984">
    <property type="entry name" value="PROTEIN CBG26694"/>
    <property type="match status" value="1"/>
</dbReference>
<gene>
    <name evidence="2" type="ORF">NDU88_004823</name>
</gene>